<comment type="function">
    <text evidence="2 16 17">Catalyzes the decarboxylation of oxaloacetate coupled to Na(+) translocation.</text>
</comment>
<keyword evidence="12 16" id="KW-0406">Ion transport</keyword>
<evidence type="ECO:0000256" key="16">
    <source>
        <dbReference type="HAMAP-Rule" id="MF_00404"/>
    </source>
</evidence>
<keyword evidence="8 16" id="KW-0812">Transmembrane</keyword>
<evidence type="ECO:0000256" key="11">
    <source>
        <dbReference type="ARBA" id="ARBA00023053"/>
    </source>
</evidence>
<evidence type="ECO:0000256" key="17">
    <source>
        <dbReference type="RuleBase" id="RU004278"/>
    </source>
</evidence>
<dbReference type="Proteomes" id="UP001378242">
    <property type="component" value="Unassembled WGS sequence"/>
</dbReference>
<dbReference type="EC" id="7.2.4.2" evidence="16"/>
<evidence type="ECO:0000256" key="8">
    <source>
        <dbReference type="ARBA" id="ARBA00022692"/>
    </source>
</evidence>
<evidence type="ECO:0000256" key="15">
    <source>
        <dbReference type="ARBA" id="ARBA00048176"/>
    </source>
</evidence>
<comment type="cofactor">
    <cofactor evidence="1 16 17">
        <name>Na(+)</name>
        <dbReference type="ChEBI" id="CHEBI:29101"/>
    </cofactor>
</comment>
<sequence length="88" mass="9532">MQENDLLGEGLNLMVFGMGFVFVFLSLLVVAMMAMAKLVDRFAPAPLPAAPRTTRAPVSAAPAAEDDSELTAVMAAAIHRFRQDHHKH</sequence>
<dbReference type="EMBL" id="JBAKAP010000021">
    <property type="protein sequence ID" value="MEL0618288.1"/>
    <property type="molecule type" value="Genomic_DNA"/>
</dbReference>
<evidence type="ECO:0000256" key="10">
    <source>
        <dbReference type="ARBA" id="ARBA00022989"/>
    </source>
</evidence>
<evidence type="ECO:0000256" key="14">
    <source>
        <dbReference type="ARBA" id="ARBA00023201"/>
    </source>
</evidence>
<comment type="subunit">
    <text evidence="5 16">Heterotrimer of an alpha, a beta and a gamma subunit.</text>
</comment>
<dbReference type="NCBIfam" id="TIGR01195">
    <property type="entry name" value="oadG_fam"/>
    <property type="match status" value="1"/>
</dbReference>
<protein>
    <recommendedName>
        <fullName evidence="16">Probable oxaloacetate decarboxylase gamma chain</fullName>
        <ecNumber evidence="16">7.2.4.2</ecNumber>
    </recommendedName>
</protein>
<keyword evidence="6 16" id="KW-0813">Transport</keyword>
<keyword evidence="19" id="KW-1185">Reference proteome</keyword>
<comment type="similarity">
    <text evidence="4 16 17">Belongs to the OadG family.</text>
</comment>
<evidence type="ECO:0000256" key="1">
    <source>
        <dbReference type="ARBA" id="ARBA00001959"/>
    </source>
</evidence>
<evidence type="ECO:0000256" key="2">
    <source>
        <dbReference type="ARBA" id="ARBA00003002"/>
    </source>
</evidence>
<evidence type="ECO:0000256" key="4">
    <source>
        <dbReference type="ARBA" id="ARBA00005844"/>
    </source>
</evidence>
<dbReference type="InterPro" id="IPR005899">
    <property type="entry name" value="Na_pump_deCOase"/>
</dbReference>
<keyword evidence="14 16" id="KW-0739">Sodium transport</keyword>
<dbReference type="HAMAP" id="MF_00404">
    <property type="entry name" value="OadG"/>
    <property type="match status" value="1"/>
</dbReference>
<dbReference type="GeneID" id="43176578"/>
<keyword evidence="13 16" id="KW-0472">Membrane</keyword>
<name>A0ABU9GJG1_COBMA</name>
<comment type="caution">
    <text evidence="18">The sequence shown here is derived from an EMBL/GenBank/DDBJ whole genome shotgun (WGS) entry which is preliminary data.</text>
</comment>
<evidence type="ECO:0000256" key="12">
    <source>
        <dbReference type="ARBA" id="ARBA00023065"/>
    </source>
</evidence>
<dbReference type="Pfam" id="PF04277">
    <property type="entry name" value="OAD_gamma"/>
    <property type="match status" value="1"/>
</dbReference>
<keyword evidence="10 16" id="KW-1133">Transmembrane helix</keyword>
<keyword evidence="11 16" id="KW-0915">Sodium</keyword>
<proteinExistence type="inferred from homology"/>
<evidence type="ECO:0000256" key="3">
    <source>
        <dbReference type="ARBA" id="ARBA00004162"/>
    </source>
</evidence>
<dbReference type="InterPro" id="IPR023424">
    <property type="entry name" value="OadG"/>
</dbReference>
<evidence type="ECO:0000256" key="6">
    <source>
        <dbReference type="ARBA" id="ARBA00022448"/>
    </source>
</evidence>
<dbReference type="RefSeq" id="WP_084207845.1">
    <property type="nucleotide sequence ID" value="NZ_BJOH01000006.1"/>
</dbReference>
<keyword evidence="9 16" id="KW-1278">Translocase</keyword>
<accession>A0ABU9GJG1</accession>
<evidence type="ECO:0000256" key="7">
    <source>
        <dbReference type="ARBA" id="ARBA00022475"/>
    </source>
</evidence>
<evidence type="ECO:0000256" key="9">
    <source>
        <dbReference type="ARBA" id="ARBA00022967"/>
    </source>
</evidence>
<organism evidence="18 19">
    <name type="scientific">Cobetia marina</name>
    <name type="common">Deleya marina</name>
    <dbReference type="NCBI Taxonomy" id="28258"/>
    <lineage>
        <taxon>Bacteria</taxon>
        <taxon>Pseudomonadati</taxon>
        <taxon>Pseudomonadota</taxon>
        <taxon>Gammaproteobacteria</taxon>
        <taxon>Oceanospirillales</taxon>
        <taxon>Halomonadaceae</taxon>
        <taxon>Cobetia</taxon>
    </lineage>
</organism>
<comment type="subcellular location">
    <subcellularLocation>
        <location evidence="3 16 17">Cell membrane</location>
        <topology evidence="3 16 17">Single-pass membrane protein</topology>
    </subcellularLocation>
</comment>
<comment type="catalytic activity">
    <reaction evidence="15 16 17">
        <text>oxaloacetate + 2 Na(+)(in) + H(+) = pyruvate + 2 Na(+)(out) + CO2</text>
        <dbReference type="Rhea" id="RHEA:57724"/>
        <dbReference type="ChEBI" id="CHEBI:15361"/>
        <dbReference type="ChEBI" id="CHEBI:15378"/>
        <dbReference type="ChEBI" id="CHEBI:16452"/>
        <dbReference type="ChEBI" id="CHEBI:16526"/>
        <dbReference type="ChEBI" id="CHEBI:29101"/>
        <dbReference type="EC" id="7.2.4.2"/>
    </reaction>
</comment>
<evidence type="ECO:0000313" key="18">
    <source>
        <dbReference type="EMBL" id="MEL0618288.1"/>
    </source>
</evidence>
<reference evidence="18 19" key="1">
    <citation type="submission" date="2024-02" db="EMBL/GenBank/DDBJ databases">
        <title>Bacteria isolated from the canopy kelp, Nereocystis luetkeana.</title>
        <authorList>
            <person name="Pfister C.A."/>
            <person name="Younker I.T."/>
            <person name="Light S.H."/>
        </authorList>
    </citation>
    <scope>NUCLEOTIDE SEQUENCE [LARGE SCALE GENOMIC DNA]</scope>
    <source>
        <strain evidence="18 19">TI.5.07</strain>
    </source>
</reference>
<evidence type="ECO:0000256" key="13">
    <source>
        <dbReference type="ARBA" id="ARBA00023136"/>
    </source>
</evidence>
<feature type="transmembrane region" description="Helical" evidence="16 17">
    <location>
        <begin position="12"/>
        <end position="34"/>
    </location>
</feature>
<keyword evidence="7 16" id="KW-1003">Cell membrane</keyword>
<evidence type="ECO:0000256" key="5">
    <source>
        <dbReference type="ARBA" id="ARBA00011869"/>
    </source>
</evidence>
<gene>
    <name evidence="16" type="primary">oadG</name>
    <name evidence="18" type="ORF">V6243_15790</name>
</gene>
<evidence type="ECO:0000313" key="19">
    <source>
        <dbReference type="Proteomes" id="UP001378242"/>
    </source>
</evidence>